<organism evidence="3 4">
    <name type="scientific">Nocardia jiangxiensis</name>
    <dbReference type="NCBI Taxonomy" id="282685"/>
    <lineage>
        <taxon>Bacteria</taxon>
        <taxon>Bacillati</taxon>
        <taxon>Actinomycetota</taxon>
        <taxon>Actinomycetes</taxon>
        <taxon>Mycobacteriales</taxon>
        <taxon>Nocardiaceae</taxon>
        <taxon>Nocardia</taxon>
    </lineage>
</organism>
<gene>
    <name evidence="3" type="ORF">ACFYXQ_09300</name>
</gene>
<evidence type="ECO:0000313" key="4">
    <source>
        <dbReference type="Proteomes" id="UP001601992"/>
    </source>
</evidence>
<dbReference type="InterPro" id="IPR013538">
    <property type="entry name" value="ASHA1/2-like_C"/>
</dbReference>
<sequence length="150" mass="16298">MSEQSVVNATFTLEREYPVAPAAVFAAWADPATKARWFAGGNSDHELDFRVGGREIARGAVNDTVITFETVYRDIVPDTRIVYTSSLSEGEILSTVSLTTVEFAATDSGTRLTLTEHGAYLDGREQPAWREQGTDDQLTALAEVLAAVVK</sequence>
<dbReference type="Proteomes" id="UP001601992">
    <property type="component" value="Unassembled WGS sequence"/>
</dbReference>
<comment type="caution">
    <text evidence="3">The sequence shown here is derived from an EMBL/GenBank/DDBJ whole genome shotgun (WGS) entry which is preliminary data.</text>
</comment>
<proteinExistence type="inferred from homology"/>
<comment type="similarity">
    <text evidence="1">Belongs to the AHA1 family.</text>
</comment>
<reference evidence="3 4" key="1">
    <citation type="submission" date="2024-10" db="EMBL/GenBank/DDBJ databases">
        <title>The Natural Products Discovery Center: Release of the First 8490 Sequenced Strains for Exploring Actinobacteria Biosynthetic Diversity.</title>
        <authorList>
            <person name="Kalkreuter E."/>
            <person name="Kautsar S.A."/>
            <person name="Yang D."/>
            <person name="Bader C.D."/>
            <person name="Teijaro C.N."/>
            <person name="Fluegel L."/>
            <person name="Davis C.M."/>
            <person name="Simpson J.R."/>
            <person name="Lauterbach L."/>
            <person name="Steele A.D."/>
            <person name="Gui C."/>
            <person name="Meng S."/>
            <person name="Li G."/>
            <person name="Viehrig K."/>
            <person name="Ye F."/>
            <person name="Su P."/>
            <person name="Kiefer A.F."/>
            <person name="Nichols A."/>
            <person name="Cepeda A.J."/>
            <person name="Yan W."/>
            <person name="Fan B."/>
            <person name="Jiang Y."/>
            <person name="Adhikari A."/>
            <person name="Zheng C.-J."/>
            <person name="Schuster L."/>
            <person name="Cowan T.M."/>
            <person name="Smanski M.J."/>
            <person name="Chevrette M.G."/>
            <person name="De Carvalho L.P.S."/>
            <person name="Shen B."/>
        </authorList>
    </citation>
    <scope>NUCLEOTIDE SEQUENCE [LARGE SCALE GENOMIC DNA]</scope>
    <source>
        <strain evidence="3 4">NPDC002593</strain>
    </source>
</reference>
<evidence type="ECO:0000259" key="2">
    <source>
        <dbReference type="Pfam" id="PF08327"/>
    </source>
</evidence>
<evidence type="ECO:0000313" key="3">
    <source>
        <dbReference type="EMBL" id="MFF3567960.1"/>
    </source>
</evidence>
<evidence type="ECO:0000256" key="1">
    <source>
        <dbReference type="ARBA" id="ARBA00006817"/>
    </source>
</evidence>
<accession>A0ABW6RVA7</accession>
<dbReference type="SUPFAM" id="SSF55961">
    <property type="entry name" value="Bet v1-like"/>
    <property type="match status" value="1"/>
</dbReference>
<dbReference type="EMBL" id="JBIAQY010000003">
    <property type="protein sequence ID" value="MFF3567960.1"/>
    <property type="molecule type" value="Genomic_DNA"/>
</dbReference>
<dbReference type="Gene3D" id="3.30.530.20">
    <property type="match status" value="1"/>
</dbReference>
<dbReference type="Pfam" id="PF08327">
    <property type="entry name" value="AHSA1"/>
    <property type="match status" value="1"/>
</dbReference>
<dbReference type="RefSeq" id="WP_040817753.1">
    <property type="nucleotide sequence ID" value="NZ_JBIAQY010000003.1"/>
</dbReference>
<protein>
    <submittedName>
        <fullName evidence="3">SRPBCC domain-containing protein</fullName>
    </submittedName>
</protein>
<dbReference type="InterPro" id="IPR023393">
    <property type="entry name" value="START-like_dom_sf"/>
</dbReference>
<name>A0ABW6RVA7_9NOCA</name>
<feature type="domain" description="Activator of Hsp90 ATPase homologue 1/2-like C-terminal" evidence="2">
    <location>
        <begin position="20"/>
        <end position="145"/>
    </location>
</feature>
<keyword evidence="4" id="KW-1185">Reference proteome</keyword>